<sequence>DKTGFANSAGTSFRFPTYRDYLESTEFKSDPNFQDAEISSVHNLVKRATDDEKRGLAFGHNFVGKRGPRFGHSFVG</sequence>
<name>A0A0B6Y695_9EUPU</name>
<proteinExistence type="predicted"/>
<organism evidence="1">
    <name type="scientific">Arion vulgaris</name>
    <dbReference type="NCBI Taxonomy" id="1028688"/>
    <lineage>
        <taxon>Eukaryota</taxon>
        <taxon>Metazoa</taxon>
        <taxon>Spiralia</taxon>
        <taxon>Lophotrochozoa</taxon>
        <taxon>Mollusca</taxon>
        <taxon>Gastropoda</taxon>
        <taxon>Heterobranchia</taxon>
        <taxon>Euthyneura</taxon>
        <taxon>Panpulmonata</taxon>
        <taxon>Eupulmonata</taxon>
        <taxon>Stylommatophora</taxon>
        <taxon>Helicina</taxon>
        <taxon>Arionoidea</taxon>
        <taxon>Arionidae</taxon>
        <taxon>Arion</taxon>
    </lineage>
</organism>
<gene>
    <name evidence="1" type="primary">ORF13916</name>
</gene>
<evidence type="ECO:0000313" key="1">
    <source>
        <dbReference type="EMBL" id="CEK51623.1"/>
    </source>
</evidence>
<reference evidence="1" key="1">
    <citation type="submission" date="2014-12" db="EMBL/GenBank/DDBJ databases">
        <title>Insight into the proteome of Arion vulgaris.</title>
        <authorList>
            <person name="Aradska J."/>
            <person name="Bulat T."/>
            <person name="Smidak R."/>
            <person name="Sarate P."/>
            <person name="Gangsoo J."/>
            <person name="Sialana F."/>
            <person name="Bilban M."/>
            <person name="Lubec G."/>
        </authorList>
    </citation>
    <scope>NUCLEOTIDE SEQUENCE</scope>
    <source>
        <tissue evidence="1">Skin</tissue>
    </source>
</reference>
<dbReference type="AlphaFoldDB" id="A0A0B6Y695"/>
<feature type="non-terminal residue" evidence="1">
    <location>
        <position position="76"/>
    </location>
</feature>
<protein>
    <submittedName>
        <fullName evidence="1">Uncharacterized protein</fullName>
    </submittedName>
</protein>
<accession>A0A0B6Y695</accession>
<dbReference type="EMBL" id="HACG01004758">
    <property type="protein sequence ID" value="CEK51623.1"/>
    <property type="molecule type" value="Transcribed_RNA"/>
</dbReference>
<feature type="non-terminal residue" evidence="1">
    <location>
        <position position="1"/>
    </location>
</feature>